<dbReference type="AlphaFoldDB" id="A0A6H1ZVL2"/>
<gene>
    <name evidence="1" type="ORF">TM448A02173_0008</name>
</gene>
<sequence length="74" mass="9009">MMKDYEEFKEIINMDVRTFFPGEDKILQIVEAVYREKREILIREVYNTREKQFRDALVSLGWTPPPLFPKEKKD</sequence>
<name>A0A6H1ZVL2_9ZZZZ</name>
<accession>A0A6H1ZVL2</accession>
<protein>
    <submittedName>
        <fullName evidence="1">Uncharacterized protein</fullName>
    </submittedName>
</protein>
<proteinExistence type="predicted"/>
<organism evidence="1">
    <name type="scientific">viral metagenome</name>
    <dbReference type="NCBI Taxonomy" id="1070528"/>
    <lineage>
        <taxon>unclassified sequences</taxon>
        <taxon>metagenomes</taxon>
        <taxon>organismal metagenomes</taxon>
    </lineage>
</organism>
<dbReference type="EMBL" id="MT144268">
    <property type="protein sequence ID" value="QJA51502.1"/>
    <property type="molecule type" value="Genomic_DNA"/>
</dbReference>
<evidence type="ECO:0000313" key="1">
    <source>
        <dbReference type="EMBL" id="QJA51502.1"/>
    </source>
</evidence>
<reference evidence="1" key="1">
    <citation type="submission" date="2020-03" db="EMBL/GenBank/DDBJ databases">
        <title>The deep terrestrial virosphere.</title>
        <authorList>
            <person name="Holmfeldt K."/>
            <person name="Nilsson E."/>
            <person name="Simone D."/>
            <person name="Lopez-Fernandez M."/>
            <person name="Wu X."/>
            <person name="de Brujin I."/>
            <person name="Lundin D."/>
            <person name="Andersson A."/>
            <person name="Bertilsson S."/>
            <person name="Dopson M."/>
        </authorList>
    </citation>
    <scope>NUCLEOTIDE SEQUENCE</scope>
    <source>
        <strain evidence="1">TM448A02173</strain>
    </source>
</reference>